<dbReference type="Ensembl" id="ENSBIXT00005008061.1">
    <property type="protein sequence ID" value="ENSBIXP00005030388.1"/>
    <property type="gene ID" value="ENSBIXG00005010460.1"/>
</dbReference>
<evidence type="ECO:0000313" key="4">
    <source>
        <dbReference type="Proteomes" id="UP000429181"/>
    </source>
</evidence>
<dbReference type="Pfam" id="PF00576">
    <property type="entry name" value="Transthyretin"/>
    <property type="match status" value="1"/>
</dbReference>
<feature type="signal peptide" evidence="1">
    <location>
        <begin position="1"/>
        <end position="17"/>
    </location>
</feature>
<dbReference type="SUPFAM" id="SSF49472">
    <property type="entry name" value="Transthyretin (synonym: prealbumin)"/>
    <property type="match status" value="1"/>
</dbReference>
<accession>A0A4W2HKQ5</accession>
<reference evidence="4" key="1">
    <citation type="submission" date="2018-11" db="EMBL/GenBank/DDBJ databases">
        <title>Haplotype-resolved cattle genomes.</title>
        <authorList>
            <person name="Low W.Y."/>
            <person name="Tearle R."/>
            <person name="Bickhart D.M."/>
            <person name="Rosen B.D."/>
            <person name="Koren S."/>
            <person name="Rhie A."/>
            <person name="Hiendleder S."/>
            <person name="Phillippy A.M."/>
            <person name="Smith T.P.L."/>
            <person name="Williams J.L."/>
        </authorList>
    </citation>
    <scope>NUCLEOTIDE SEQUENCE [LARGE SCALE GENOMIC DNA]</scope>
</reference>
<organism evidence="3 4">
    <name type="scientific">Bos indicus x Bos taurus</name>
    <name type="common">Hybrid cattle</name>
    <dbReference type="NCBI Taxonomy" id="30522"/>
    <lineage>
        <taxon>Eukaryota</taxon>
        <taxon>Metazoa</taxon>
        <taxon>Chordata</taxon>
        <taxon>Craniata</taxon>
        <taxon>Vertebrata</taxon>
        <taxon>Euteleostomi</taxon>
        <taxon>Mammalia</taxon>
        <taxon>Eutheria</taxon>
        <taxon>Laurasiatheria</taxon>
        <taxon>Artiodactyla</taxon>
        <taxon>Ruminantia</taxon>
        <taxon>Pecora</taxon>
        <taxon>Bovidae</taxon>
        <taxon>Bovinae</taxon>
        <taxon>Bos</taxon>
    </lineage>
</organism>
<proteinExistence type="predicted"/>
<reference evidence="3" key="2">
    <citation type="submission" date="2025-08" db="UniProtKB">
        <authorList>
            <consortium name="Ensembl"/>
        </authorList>
    </citation>
    <scope>IDENTIFICATION</scope>
</reference>
<name>A0A4W2HKQ5_BOBOX</name>
<evidence type="ECO:0000313" key="3">
    <source>
        <dbReference type="Ensembl" id="ENSBIXP00005030388.1"/>
    </source>
</evidence>
<feature type="domain" description="Transthyretin/hydroxyisourate hydrolase" evidence="2">
    <location>
        <begin position="167"/>
        <end position="240"/>
    </location>
</feature>
<evidence type="ECO:0000259" key="2">
    <source>
        <dbReference type="Pfam" id="PF00576"/>
    </source>
</evidence>
<sequence>MPLSCLCLLICLNPSLPPDATFPVHLHTQTVHSVTDICLAPASGQVVFQAWDSREKTDNNPSPAGAEILPEAKPSYLTPIPSARLPGHSSFTPPGPDALYCPEEPPWTYRFVHCNRSADPLTTTQNLAGMPWVGTFRSSRGLAGHMAPGPCQGRIVWLEQPSLFNCTDLDDCCPGLLPPGQMKVLISKLSFDTEGYWKKRGQESFYPYMGMRVIFTITDENHKFHGLPLLSPWSYTTYRGS</sequence>
<dbReference type="GO" id="GO:0006144">
    <property type="term" value="P:purine nucleobase metabolic process"/>
    <property type="evidence" value="ECO:0007669"/>
    <property type="project" value="TreeGrafter"/>
</dbReference>
<dbReference type="Proteomes" id="UP000429181">
    <property type="component" value="Unassembled WGS sequence"/>
</dbReference>
<protein>
    <recommendedName>
        <fullName evidence="2">Transthyretin/hydroxyisourate hydrolase domain-containing protein</fullName>
    </recommendedName>
</protein>
<dbReference type="PANTHER" id="PTHR10395:SF11">
    <property type="entry name" value="5-HYDROXYISOURATE HYDROLASE"/>
    <property type="match status" value="1"/>
</dbReference>
<feature type="chain" id="PRO_5021402948" description="Transthyretin/hydroxyisourate hydrolase domain-containing protein" evidence="1">
    <location>
        <begin position="18"/>
        <end position="241"/>
    </location>
</feature>
<dbReference type="InterPro" id="IPR036817">
    <property type="entry name" value="Transthyretin/HIU_hydrolase_sf"/>
</dbReference>
<evidence type="ECO:0000256" key="1">
    <source>
        <dbReference type="SAM" id="SignalP"/>
    </source>
</evidence>
<dbReference type="InterPro" id="IPR023416">
    <property type="entry name" value="Transthyretin/HIU_hydrolase_d"/>
</dbReference>
<dbReference type="AlphaFoldDB" id="A0A4W2HKQ5"/>
<dbReference type="GeneTree" id="ENSGT00980000198921"/>
<dbReference type="PANTHER" id="PTHR10395">
    <property type="entry name" value="URICASE AND TRANSTHYRETIN-RELATED"/>
    <property type="match status" value="1"/>
</dbReference>
<keyword evidence="1" id="KW-0732">Signal</keyword>
<dbReference type="Gene3D" id="2.60.40.180">
    <property type="entry name" value="Transthyretin/hydroxyisourate hydrolase domain"/>
    <property type="match status" value="1"/>
</dbReference>